<dbReference type="InterPro" id="IPR051589">
    <property type="entry name" value="Sialate-O-sulfotransferase"/>
</dbReference>
<evidence type="ECO:0000256" key="1">
    <source>
        <dbReference type="ARBA" id="ARBA00010236"/>
    </source>
</evidence>
<feature type="compositionally biased region" description="Low complexity" evidence="2">
    <location>
        <begin position="1037"/>
        <end position="1061"/>
    </location>
</feature>
<dbReference type="InterPro" id="IPR027417">
    <property type="entry name" value="P-loop_NTPase"/>
</dbReference>
<sequence>MAPRRKKQPHPPRVARHAPPSPTKPRPRGAGRGARGGIACMILLATVAQLSHLPMLSNRTPTQQSGLFTRIWSSAQQRAGHYGLSSEVTVAQRACGKCDATTLHIAIRSDLTRDGAERREGARRTWLRWLRGLEGVSYEFFVVDAQSTNRTGLQQDLVREYDRHKDVGVEVLSQGDELSAELKIISRVLQEKKQLSHVLATNDRSLLCVHRIREEIKKRPLFQFAWTKFQCVAPSDILPPLQLAEGFLLLTRDVAELLAKLSDNGRRALDVAALLPLLSVTTLDDQTRLASPQTTSEHIQMLYDQTKSRAFRPKQMHFCQRHVAALDVGSRKWYPATPRPTFMPTPRPSRRPSPRPTRPPRSFFQEQVDEPVSERPPLERRRRRRRWLPRLWTGRRLKAAGFFELVKTQDDDDAPIAQHDDDAPREPKLAPENDDDDTPEKEAEAWLDQGKVPEGDWLDAGVEADVSGDESDDDQGDDGVNLDTEGDDEPNKGGDWAYEATPPRLRGAQDDAPPPRLRGADDPPRLRGASDDRLKRLQKMREKLLGAETAAKLEQMTTPAPRMAGGRASDDDAPLIKKKKKKTAWGSSLFTWKAITPAPHAAEPTIPASVQISKPGPLRSLVFGTMGLQGGAQLTWSVGAPQYAALGPLCGTPPLRTFRAPRVTEAEALARRDQRRRSLTAGIVDATRKTAVASLLVERFTETASESQVAAVQPKLMACSFSVDCLLPTVSSTIVKLWWSELQTPKLEECCPERAATLKTCGAYQTRTFRPESSKPAVLASFPGSGNTWTRLLLEHASGYYTGSVYDDVDLMRLLPAEGVDSGAVLVVKAHLNPAKYMPQTTAERIILLVRHPFDAIWSEYNRRIAGGHANAAGERDVTSPRFAMFARCMGCKWMRYAMMHADLASSGRAVRVLRYEDLVRSTEPTLRAMLRFLEIDNVDSNRIDCAKQLSDDPSVKRIKKRSATELMGNYTPGLACGLWRQISGSEQAKLLLATMGYREPRVCADQSSRSGTSFFCDLEDVSAMSEGRGDNCGGNLVSPRPMVRSSRTTTSSSSRLQLRPRVVHVRGTQSKPRETALDRARKRAAEQRAARNEKPAAGSWLAQQQRAEAVRRRREMRKKWGSKGK</sequence>
<feature type="compositionally biased region" description="Pro residues" evidence="2">
    <location>
        <begin position="337"/>
        <end position="347"/>
    </location>
</feature>
<dbReference type="PANTHER" id="PTHR45964:SF5">
    <property type="entry name" value="WSCD FAMILY MEMBER CG9164"/>
    <property type="match status" value="1"/>
</dbReference>
<feature type="region of interest" description="Disordered" evidence="2">
    <location>
        <begin position="1"/>
        <end position="32"/>
    </location>
</feature>
<feature type="compositionally biased region" description="Acidic residues" evidence="2">
    <location>
        <begin position="466"/>
        <end position="477"/>
    </location>
</feature>
<comment type="similarity">
    <text evidence="1">Belongs to the WSCD family.</text>
</comment>
<evidence type="ECO:0000313" key="3">
    <source>
        <dbReference type="EMBL" id="CAE0689275.1"/>
    </source>
</evidence>
<reference evidence="4" key="2">
    <citation type="submission" date="2021-11" db="EMBL/GenBank/DDBJ databases">
        <authorList>
            <consortium name="Genoscope - CEA"/>
            <person name="William W."/>
        </authorList>
    </citation>
    <scope>NUCLEOTIDE SEQUENCE</scope>
</reference>
<dbReference type="Pfam" id="PF13469">
    <property type="entry name" value="Sulfotransfer_3"/>
    <property type="match status" value="1"/>
</dbReference>
<feature type="compositionally biased region" description="Basic and acidic residues" evidence="2">
    <location>
        <begin position="518"/>
        <end position="532"/>
    </location>
</feature>
<reference evidence="3" key="1">
    <citation type="submission" date="2021-01" db="EMBL/GenBank/DDBJ databases">
        <authorList>
            <person name="Corre E."/>
            <person name="Pelletier E."/>
            <person name="Niang G."/>
            <person name="Scheremetjew M."/>
            <person name="Finn R."/>
            <person name="Kale V."/>
            <person name="Holt S."/>
            <person name="Cochrane G."/>
            <person name="Meng A."/>
            <person name="Brown T."/>
            <person name="Cohen L."/>
        </authorList>
    </citation>
    <scope>NUCLEOTIDE SEQUENCE</scope>
    <source>
        <strain evidence="3">CCMP1756</strain>
    </source>
</reference>
<dbReference type="Gene3D" id="3.40.50.300">
    <property type="entry name" value="P-loop containing nucleotide triphosphate hydrolases"/>
    <property type="match status" value="1"/>
</dbReference>
<feature type="compositionally biased region" description="Basic and acidic residues" evidence="2">
    <location>
        <begin position="418"/>
        <end position="431"/>
    </location>
</feature>
<evidence type="ECO:0000313" key="5">
    <source>
        <dbReference type="Proteomes" id="UP000789595"/>
    </source>
</evidence>
<dbReference type="OrthoDB" id="207174at2759"/>
<proteinExistence type="inferred from homology"/>
<dbReference type="PANTHER" id="PTHR45964">
    <property type="entry name" value="WSCD FAMILY MEMBER CG9164"/>
    <property type="match status" value="1"/>
</dbReference>
<evidence type="ECO:0000313" key="4">
    <source>
        <dbReference type="EMBL" id="CAH0372242.1"/>
    </source>
</evidence>
<feature type="region of interest" description="Disordered" evidence="2">
    <location>
        <begin position="334"/>
        <end position="380"/>
    </location>
</feature>
<accession>A0A7S4E4L4</accession>
<dbReference type="AlphaFoldDB" id="A0A7S4E4L4"/>
<organism evidence="3">
    <name type="scientific">Pelagomonas calceolata</name>
    <dbReference type="NCBI Taxonomy" id="35677"/>
    <lineage>
        <taxon>Eukaryota</taxon>
        <taxon>Sar</taxon>
        <taxon>Stramenopiles</taxon>
        <taxon>Ochrophyta</taxon>
        <taxon>Pelagophyceae</taxon>
        <taxon>Pelagomonadales</taxon>
        <taxon>Pelagomonadaceae</taxon>
        <taxon>Pelagomonas</taxon>
    </lineage>
</organism>
<evidence type="ECO:0000256" key="2">
    <source>
        <dbReference type="SAM" id="MobiDB-lite"/>
    </source>
</evidence>
<dbReference type="Proteomes" id="UP000789595">
    <property type="component" value="Unassembled WGS sequence"/>
</dbReference>
<protein>
    <recommendedName>
        <fullName evidence="6">Sulfotransferase domain-containing protein</fullName>
    </recommendedName>
</protein>
<keyword evidence="5" id="KW-1185">Reference proteome</keyword>
<feature type="compositionally biased region" description="Basic and acidic residues" evidence="2">
    <location>
        <begin position="1072"/>
        <end position="1095"/>
    </location>
</feature>
<evidence type="ECO:0008006" key="6">
    <source>
        <dbReference type="Google" id="ProtNLM"/>
    </source>
</evidence>
<feature type="compositionally biased region" description="Basic residues" evidence="2">
    <location>
        <begin position="1"/>
        <end position="16"/>
    </location>
</feature>
<feature type="region of interest" description="Disordered" evidence="2">
    <location>
        <begin position="408"/>
        <end position="532"/>
    </location>
</feature>
<dbReference type="EMBL" id="CAKKNE010000003">
    <property type="protein sequence ID" value="CAH0372242.1"/>
    <property type="molecule type" value="Genomic_DNA"/>
</dbReference>
<dbReference type="SUPFAM" id="SSF52540">
    <property type="entry name" value="P-loop containing nucleoside triphosphate hydrolases"/>
    <property type="match status" value="1"/>
</dbReference>
<gene>
    <name evidence="3" type="ORF">PCAL00307_LOCUS4709</name>
    <name evidence="4" type="ORF">PECAL_3P22250</name>
</gene>
<feature type="compositionally biased region" description="Basic residues" evidence="2">
    <location>
        <begin position="1112"/>
        <end position="1126"/>
    </location>
</feature>
<name>A0A7S4E4L4_9STRA</name>
<feature type="region of interest" description="Disordered" evidence="2">
    <location>
        <begin position="1028"/>
        <end position="1126"/>
    </location>
</feature>
<dbReference type="EMBL" id="HBIW01005706">
    <property type="protein sequence ID" value="CAE0689275.1"/>
    <property type="molecule type" value="Transcribed_RNA"/>
</dbReference>